<organism evidence="1 2">
    <name type="scientific">Streptomyces halobius</name>
    <dbReference type="NCBI Taxonomy" id="2879846"/>
    <lineage>
        <taxon>Bacteria</taxon>
        <taxon>Bacillati</taxon>
        <taxon>Actinomycetota</taxon>
        <taxon>Actinomycetes</taxon>
        <taxon>Kitasatosporales</taxon>
        <taxon>Streptomycetaceae</taxon>
        <taxon>Streptomyces</taxon>
    </lineage>
</organism>
<dbReference type="RefSeq" id="WP_248861357.1">
    <property type="nucleotide sequence ID" value="NZ_CP086322.1"/>
</dbReference>
<proteinExistence type="predicted"/>
<keyword evidence="2" id="KW-1185">Reference proteome</keyword>
<protein>
    <submittedName>
        <fullName evidence="1">Uncharacterized protein</fullName>
    </submittedName>
</protein>
<name>A0ABY4LZK1_9ACTN</name>
<gene>
    <name evidence="1" type="ORF">K9S39_00710</name>
</gene>
<reference evidence="1" key="1">
    <citation type="submission" date="2021-10" db="EMBL/GenBank/DDBJ databases">
        <title>Streptomyces nigrumlapis sp.nov.,an antimicrobial producing actinobacterium isolated from Black Gobi rocks.</title>
        <authorList>
            <person name="Wen Y."/>
            <person name="Zhang W."/>
            <person name="Liu X.G."/>
        </authorList>
    </citation>
    <scope>NUCLEOTIDE SEQUENCE</scope>
    <source>
        <strain evidence="1">ST13-2-2</strain>
    </source>
</reference>
<evidence type="ECO:0000313" key="2">
    <source>
        <dbReference type="Proteomes" id="UP000830115"/>
    </source>
</evidence>
<dbReference type="Proteomes" id="UP000830115">
    <property type="component" value="Chromosome"/>
</dbReference>
<evidence type="ECO:0000313" key="1">
    <source>
        <dbReference type="EMBL" id="UQA90617.1"/>
    </source>
</evidence>
<accession>A0ABY4LZK1</accession>
<dbReference type="EMBL" id="CP086322">
    <property type="protein sequence ID" value="UQA90617.1"/>
    <property type="molecule type" value="Genomic_DNA"/>
</dbReference>
<sequence length="179" mass="19250">MPSDFIGDLPVSSFIQPAGLPINTSTIKVLRRPVESAQYLSVRYGGRLLEAGAAASVGFVADGYVNAMAEVLNRSLKAELIECQGPWWDVDQVERAVVQWVGWSTPSACTVPSTTPTRGIRSPALPIPGDLERRLKTGNPAATELGAVQVAVCAVFWSWWAVVGAGSWCVPCWGGYFRL</sequence>